<dbReference type="OrthoDB" id="3363059at2759"/>
<reference evidence="2 4" key="2">
    <citation type="journal article" date="2018" name="Plant J.">
        <title>The Physcomitrella patens chromosome-scale assembly reveals moss genome structure and evolution.</title>
        <authorList>
            <person name="Lang D."/>
            <person name="Ullrich K.K."/>
            <person name="Murat F."/>
            <person name="Fuchs J."/>
            <person name="Jenkins J."/>
            <person name="Haas F.B."/>
            <person name="Piednoel M."/>
            <person name="Gundlach H."/>
            <person name="Van Bel M."/>
            <person name="Meyberg R."/>
            <person name="Vives C."/>
            <person name="Morata J."/>
            <person name="Symeonidi A."/>
            <person name="Hiss M."/>
            <person name="Muchero W."/>
            <person name="Kamisugi Y."/>
            <person name="Saleh O."/>
            <person name="Blanc G."/>
            <person name="Decker E.L."/>
            <person name="van Gessel N."/>
            <person name="Grimwood J."/>
            <person name="Hayes R.D."/>
            <person name="Graham S.W."/>
            <person name="Gunter L.E."/>
            <person name="McDaniel S.F."/>
            <person name="Hoernstein S.N.W."/>
            <person name="Larsson A."/>
            <person name="Li F.W."/>
            <person name="Perroud P.F."/>
            <person name="Phillips J."/>
            <person name="Ranjan P."/>
            <person name="Rokshar D.S."/>
            <person name="Rothfels C.J."/>
            <person name="Schneider L."/>
            <person name="Shu S."/>
            <person name="Stevenson D.W."/>
            <person name="Thummler F."/>
            <person name="Tillich M."/>
            <person name="Villarreal Aguilar J.C."/>
            <person name="Widiez T."/>
            <person name="Wong G.K."/>
            <person name="Wymore A."/>
            <person name="Zhang Y."/>
            <person name="Zimmer A.D."/>
            <person name="Quatrano R.S."/>
            <person name="Mayer K.F.X."/>
            <person name="Goodstein D."/>
            <person name="Casacuberta J.M."/>
            <person name="Vandepoele K."/>
            <person name="Reski R."/>
            <person name="Cuming A.C."/>
            <person name="Tuskan G.A."/>
            <person name="Maumus F."/>
            <person name="Salse J."/>
            <person name="Schmutz J."/>
            <person name="Rensing S.A."/>
        </authorList>
    </citation>
    <scope>NUCLEOTIDE SEQUENCE [LARGE SCALE GENOMIC DNA]</scope>
    <source>
        <strain evidence="3 4">cv. Gransden 2004</strain>
    </source>
</reference>
<evidence type="ECO:0000313" key="3">
    <source>
        <dbReference type="EnsemblPlants" id="Pp3c15_570V3.1"/>
    </source>
</evidence>
<dbReference type="Gramene" id="Pp3c15_570V3.2">
    <property type="protein sequence ID" value="Pp3c15_570V3.2"/>
    <property type="gene ID" value="Pp3c15_570"/>
</dbReference>
<dbReference type="PANTHER" id="PTHR28608:SF1">
    <property type="entry name" value="INTEGRATOR COMPLEX SUBUNIT 2"/>
    <property type="match status" value="1"/>
</dbReference>
<name>A0A2K1JBF8_PHYPA</name>
<dbReference type="GO" id="GO:0034472">
    <property type="term" value="P:snRNA 3'-end processing"/>
    <property type="evidence" value="ECO:0000318"/>
    <property type="project" value="GO_Central"/>
</dbReference>
<dbReference type="EnsemblPlants" id="Pp3c15_570V3.1">
    <property type="protein sequence ID" value="Pp3c15_570V3.1"/>
    <property type="gene ID" value="Pp3c15_570"/>
</dbReference>
<gene>
    <name evidence="3" type="primary">LOC112292014</name>
    <name evidence="2" type="ORF">PHYPA_019122</name>
</gene>
<reference evidence="2 4" key="1">
    <citation type="journal article" date="2008" name="Science">
        <title>The Physcomitrella genome reveals evolutionary insights into the conquest of land by plants.</title>
        <authorList>
            <person name="Rensing S."/>
            <person name="Lang D."/>
            <person name="Zimmer A."/>
            <person name="Terry A."/>
            <person name="Salamov A."/>
            <person name="Shapiro H."/>
            <person name="Nishiyama T."/>
            <person name="Perroud P.-F."/>
            <person name="Lindquist E."/>
            <person name="Kamisugi Y."/>
            <person name="Tanahashi T."/>
            <person name="Sakakibara K."/>
            <person name="Fujita T."/>
            <person name="Oishi K."/>
            <person name="Shin-I T."/>
            <person name="Kuroki Y."/>
            <person name="Toyoda A."/>
            <person name="Suzuki Y."/>
            <person name="Hashimoto A."/>
            <person name="Yamaguchi K."/>
            <person name="Sugano A."/>
            <person name="Kohara Y."/>
            <person name="Fujiyama A."/>
            <person name="Anterola A."/>
            <person name="Aoki S."/>
            <person name="Ashton N."/>
            <person name="Barbazuk W.B."/>
            <person name="Barker E."/>
            <person name="Bennetzen J."/>
            <person name="Bezanilla M."/>
            <person name="Blankenship R."/>
            <person name="Cho S.H."/>
            <person name="Dutcher S."/>
            <person name="Estelle M."/>
            <person name="Fawcett J.A."/>
            <person name="Gundlach H."/>
            <person name="Hanada K."/>
            <person name="Heyl A."/>
            <person name="Hicks K.A."/>
            <person name="Hugh J."/>
            <person name="Lohr M."/>
            <person name="Mayer K."/>
            <person name="Melkozernov A."/>
            <person name="Murata T."/>
            <person name="Nelson D."/>
            <person name="Pils B."/>
            <person name="Prigge M."/>
            <person name="Reiss B."/>
            <person name="Renner T."/>
            <person name="Rombauts S."/>
            <person name="Rushton P."/>
            <person name="Sanderfoot A."/>
            <person name="Schween G."/>
            <person name="Shiu S.-H."/>
            <person name="Stueber K."/>
            <person name="Theodoulou F.L."/>
            <person name="Tu H."/>
            <person name="Van de Peer Y."/>
            <person name="Verrier P.J."/>
            <person name="Waters E."/>
            <person name="Wood A."/>
            <person name="Yang L."/>
            <person name="Cove D."/>
            <person name="Cuming A."/>
            <person name="Hasebe M."/>
            <person name="Lucas S."/>
            <person name="Mishler D.B."/>
            <person name="Reski R."/>
            <person name="Grigoriev I."/>
            <person name="Quatrano R.S."/>
            <person name="Boore J.L."/>
        </authorList>
    </citation>
    <scope>NUCLEOTIDE SEQUENCE [LARGE SCALE GENOMIC DNA]</scope>
    <source>
        <strain evidence="3 4">cv. Gransden 2004</strain>
    </source>
</reference>
<evidence type="ECO:0000256" key="1">
    <source>
        <dbReference type="SAM" id="MobiDB-lite"/>
    </source>
</evidence>
<feature type="region of interest" description="Disordered" evidence="1">
    <location>
        <begin position="364"/>
        <end position="383"/>
    </location>
</feature>
<dbReference type="Pfam" id="PF14750">
    <property type="entry name" value="INTS2"/>
    <property type="match status" value="2"/>
</dbReference>
<dbReference type="InterPro" id="IPR029321">
    <property type="entry name" value="INTS2"/>
</dbReference>
<reference evidence="3" key="3">
    <citation type="submission" date="2020-12" db="UniProtKB">
        <authorList>
            <consortium name="EnsemblPlants"/>
        </authorList>
    </citation>
    <scope>IDENTIFICATION</scope>
</reference>
<dbReference type="PANTHER" id="PTHR28608">
    <property type="entry name" value="INTEGRATOR COMPLEX SUBUNIT 2"/>
    <property type="match status" value="1"/>
</dbReference>
<dbReference type="RefSeq" id="XP_024395855.1">
    <property type="nucleotide sequence ID" value="XM_024540087.2"/>
</dbReference>
<dbReference type="GeneID" id="112292014"/>
<dbReference type="Proteomes" id="UP000006727">
    <property type="component" value="Chromosome 15"/>
</dbReference>
<dbReference type="Gramene" id="Pp3c15_570V3.3">
    <property type="protein sequence ID" value="Pp3c15_570V3.3"/>
    <property type="gene ID" value="Pp3c15_570"/>
</dbReference>
<organism evidence="2">
    <name type="scientific">Physcomitrium patens</name>
    <name type="common">Spreading-leaved earth moss</name>
    <name type="synonym">Physcomitrella patens</name>
    <dbReference type="NCBI Taxonomy" id="3218"/>
    <lineage>
        <taxon>Eukaryota</taxon>
        <taxon>Viridiplantae</taxon>
        <taxon>Streptophyta</taxon>
        <taxon>Embryophyta</taxon>
        <taxon>Bryophyta</taxon>
        <taxon>Bryophytina</taxon>
        <taxon>Bryopsida</taxon>
        <taxon>Funariidae</taxon>
        <taxon>Funariales</taxon>
        <taxon>Funariaceae</taxon>
        <taxon>Physcomitrium</taxon>
    </lineage>
</organism>
<sequence length="1295" mass="140324">MGDCGAEDVLNFLRYGAPLPKCFGEDAATTATVIAPFLPSLSLAAHDSAAVDPRLLSALACHPDTQLAFAYAGLDYDEPFLSRIRETLVPVEGASGSRAGGREEDDAWLWYVDGDDAAMDECDVFQQGDEMERVIVAVASLHRRAGLFDARWAHEGSVQEKRLAHQEEDTEGSMWSNEACLLELLYLLPIVVSRCPTLLTPELLVKGLVTARNGCLLLVTTLANNPSLVDRGAHFLCHIFKMHADLSETQPNSPQHQDSTVKSISGLPRQHSGSIPFQTALPHTQHADADAAAFILIKLCQIAPSLASVCREALVDTRSLVELAVQITVEILHDELEFFSRLIFSRETISQWILHHIGAKQKFGEPQTSEPKTARWGVSDSSRHKEKEGSIARVRDALLADARRVWQEDGWGGRLHSHIRLYCVLVRAGELSPTHEEVDFWLKALGNSSKDTGFVSIRTLQLGMAFVCLVSGLAGPSTKNLFHLAMGCLLKAATVPSTSACTPANVELAAWLAVQLLLRRFVDIATLVREAVGMHVTVQYSLMRDVAEAASGAGIITDASLVATVVASLRPCSPIAANKKQPDLALKCIDQLMNTNTFNFSRYGVDVSNALMHCLSLAQTPIHPVLPQLVQSFADISATAPRTRGVVQAFKMRPFPRDWLVAAIAPTGLLLSGMNKSAKVKSPRGRLSRHSAKVARILGNRSSEESDISSRDGVTVEADGGPLATAALAVYYILCREQMFRNAGIDGSVHGWDAAQGDTGEEGNWTELLACLPLRPLIRHMEEQWLSFENLLPQMLALVSVILPERFLIPALLEDDEAPGAALTPIVEGAAPTSDLTWVGPSTASINLLKTSVDELLSGDINLEDQRVPLADTMDSVKEESSMSIESVDVVVKAMKNALSAPLPALGVLHALRRTLMRWGGISSSENGVIQLELGSKVWDKEAAVVKELVPQLMDANCWRLLQETFCSWWRLLPSAAKEYLTPLFVISLREPADMSNHGSKKSVSQKAKDPQLVSLSSSGLQLEPLSLLACSPKVFRTPPLLGVVLDLLMELLTTSRRICWAAIEGGRDGGTKKEEVALALAAQDSAACQILLEACLPVTELEDDIEPRPLAEARSLICATISSLIHTTPLLLKLLHFQGYDPSLVPMMVEGLPSMVQCLEFVGELMQQSSQQCQVFAVILTAHIVCLHSSLPQSLSAAQQAVAHVSHVLNKVAGCARYLQEVLTPLALCAVAFPQLIPQVVTILQNCAQAGGPLIKSGPARDPDLQASAIAAFKQLIRRKLLHGRLPPLSTSCS</sequence>
<dbReference type="PaxDb" id="3218-PP1S211_61V6.1"/>
<proteinExistence type="predicted"/>
<dbReference type="EMBL" id="ABEU02000015">
    <property type="protein sequence ID" value="PNR38844.1"/>
    <property type="molecule type" value="Genomic_DNA"/>
</dbReference>
<dbReference type="EnsemblPlants" id="Pp3c15_570V3.3">
    <property type="protein sequence ID" value="Pp3c15_570V3.3"/>
    <property type="gene ID" value="Pp3c15_570"/>
</dbReference>
<evidence type="ECO:0000313" key="4">
    <source>
        <dbReference type="Proteomes" id="UP000006727"/>
    </source>
</evidence>
<keyword evidence="4" id="KW-1185">Reference proteome</keyword>
<evidence type="ECO:0000313" key="2">
    <source>
        <dbReference type="EMBL" id="PNR38844.1"/>
    </source>
</evidence>
<dbReference type="STRING" id="3218.A0A2K1JBF8"/>
<accession>A0A2K1JBF8</accession>
<dbReference type="Gramene" id="Pp3c15_570V3.1">
    <property type="protein sequence ID" value="Pp3c15_570V3.1"/>
    <property type="gene ID" value="Pp3c15_570"/>
</dbReference>
<dbReference type="GO" id="GO:0032039">
    <property type="term" value="C:integrator complex"/>
    <property type="evidence" value="ECO:0000318"/>
    <property type="project" value="GO_Central"/>
</dbReference>
<dbReference type="EnsemblPlants" id="Pp3c15_570V3.2">
    <property type="protein sequence ID" value="Pp3c15_570V3.2"/>
    <property type="gene ID" value="Pp3c15_570"/>
</dbReference>
<protein>
    <submittedName>
        <fullName evidence="2 3">Uncharacterized protein</fullName>
    </submittedName>
</protein>